<name>A0A238YUD2_9FLAO</name>
<dbReference type="Proteomes" id="UP000198384">
    <property type="component" value="Unassembled WGS sequence"/>
</dbReference>
<evidence type="ECO:0000313" key="2">
    <source>
        <dbReference type="Proteomes" id="UP000198384"/>
    </source>
</evidence>
<organism evidence="1 2">
    <name type="scientific">Lutibacter agarilyticus</name>
    <dbReference type="NCBI Taxonomy" id="1109740"/>
    <lineage>
        <taxon>Bacteria</taxon>
        <taxon>Pseudomonadati</taxon>
        <taxon>Bacteroidota</taxon>
        <taxon>Flavobacteriia</taxon>
        <taxon>Flavobacteriales</taxon>
        <taxon>Flavobacteriaceae</taxon>
        <taxon>Lutibacter</taxon>
    </lineage>
</organism>
<reference evidence="1 2" key="1">
    <citation type="submission" date="2017-06" db="EMBL/GenBank/DDBJ databases">
        <authorList>
            <person name="Kim H.J."/>
            <person name="Triplett B.A."/>
        </authorList>
    </citation>
    <scope>NUCLEOTIDE SEQUENCE [LARGE SCALE GENOMIC DNA]</scope>
    <source>
        <strain evidence="1 2">DSM 29150</strain>
    </source>
</reference>
<dbReference type="CDD" id="cd03801">
    <property type="entry name" value="GT4_PimA-like"/>
    <property type="match status" value="1"/>
</dbReference>
<dbReference type="RefSeq" id="WP_089382733.1">
    <property type="nucleotide sequence ID" value="NZ_FZNT01000011.1"/>
</dbReference>
<dbReference type="SUPFAM" id="SSF53756">
    <property type="entry name" value="UDP-Glycosyltransferase/glycogen phosphorylase"/>
    <property type="match status" value="1"/>
</dbReference>
<sequence length="396" mass="45443">MNIGIVTTWFPAGGGYVSKAYKEVLSKAHNVFIYARGGQNMAGDSVWDDKSVSWAPYHTNGVNTSHLIKWAKHNNIDVLFFNEQRYWKPVIEAKKAGFCIGSYIDYYTQETVPAFGLYNFLICNTKRHYSVFNWHKNVHYIPWGTDVNKFAPIKTHNKKVTFIISAGWQGKYSLDRRGTLLAIKAFNNVEGDCKLIVYSQVKFNDCLPEWQGLISVDKRIEFKYGTFDPFPYNEGDVYLYPSRLDGIGLTLPEALASGLAAITTNNPPMNEFVLDGYNGKLVNVEKYLGRRDGYYWAESICNSESLTNAMQFYIKDKNVLLEHKVNARTSALNFLDWRVNAKDLPMIFENELKIYNKGIDKNIENIALGLDKAMSPSIIYKFKSAFYSLYRYFIKI</sequence>
<accession>A0A238YUD2</accession>
<dbReference type="AlphaFoldDB" id="A0A238YUD2"/>
<proteinExistence type="predicted"/>
<dbReference type="EMBL" id="FZNT01000011">
    <property type="protein sequence ID" value="SNR74755.1"/>
    <property type="molecule type" value="Genomic_DNA"/>
</dbReference>
<evidence type="ECO:0000313" key="1">
    <source>
        <dbReference type="EMBL" id="SNR74755.1"/>
    </source>
</evidence>
<dbReference type="Pfam" id="PF13692">
    <property type="entry name" value="Glyco_trans_1_4"/>
    <property type="match status" value="1"/>
</dbReference>
<dbReference type="OrthoDB" id="9806653at2"/>
<keyword evidence="2" id="KW-1185">Reference proteome</keyword>
<dbReference type="Gene3D" id="3.40.50.2000">
    <property type="entry name" value="Glycogen Phosphorylase B"/>
    <property type="match status" value="1"/>
</dbReference>
<protein>
    <submittedName>
        <fullName evidence="1">Glycosyl transferases group 1</fullName>
    </submittedName>
</protein>
<keyword evidence="1" id="KW-0808">Transferase</keyword>
<dbReference type="GO" id="GO:0016740">
    <property type="term" value="F:transferase activity"/>
    <property type="evidence" value="ECO:0007669"/>
    <property type="project" value="UniProtKB-KW"/>
</dbReference>
<gene>
    <name evidence="1" type="ORF">SAMN06265371_11117</name>
</gene>